<proteinExistence type="predicted"/>
<evidence type="ECO:0008006" key="4">
    <source>
        <dbReference type="Google" id="ProtNLM"/>
    </source>
</evidence>
<accession>A0A1H5WDD5</accession>
<dbReference type="AlphaFoldDB" id="A0A1H5WDD5"/>
<dbReference type="RefSeq" id="WP_103936899.1">
    <property type="nucleotide sequence ID" value="NZ_FNVO01000002.1"/>
</dbReference>
<dbReference type="PROSITE" id="PS51257">
    <property type="entry name" value="PROKAR_LIPOPROTEIN"/>
    <property type="match status" value="1"/>
</dbReference>
<feature type="chain" id="PRO_5009288160" description="Secreted protein" evidence="1">
    <location>
        <begin position="31"/>
        <end position="138"/>
    </location>
</feature>
<reference evidence="3" key="1">
    <citation type="submission" date="2016-10" db="EMBL/GenBank/DDBJ databases">
        <authorList>
            <person name="Varghese N."/>
            <person name="Submissions S."/>
        </authorList>
    </citation>
    <scope>NUCLEOTIDE SEQUENCE [LARGE SCALE GENOMIC DNA]</scope>
    <source>
        <strain evidence="3">DSM 43163</strain>
    </source>
</reference>
<sequence length="138" mass="15351">MRIHKKAAGALAAAALATVGAVSVTGPAQAAAAGCVLSITPVRGNISYLHVSNRCVPERSTDKITQTIYWGADWPDNDDYLLDRRYPSLWDTFTVHRVSLNEDSISRDEVYTENRFVRTNGTYYIVKSNEVRKEFVPT</sequence>
<keyword evidence="1" id="KW-0732">Signal</keyword>
<dbReference type="OrthoDB" id="3540614at2"/>
<feature type="signal peptide" evidence="1">
    <location>
        <begin position="1"/>
        <end position="30"/>
    </location>
</feature>
<evidence type="ECO:0000256" key="1">
    <source>
        <dbReference type="SAM" id="SignalP"/>
    </source>
</evidence>
<gene>
    <name evidence="2" type="ORF">SAMN04489712_102684</name>
</gene>
<protein>
    <recommendedName>
        <fullName evidence="4">Secreted protein</fullName>
    </recommendedName>
</protein>
<name>A0A1H5WDD5_9ACTN</name>
<dbReference type="EMBL" id="FNVO01000002">
    <property type="protein sequence ID" value="SEF97599.1"/>
    <property type="molecule type" value="Genomic_DNA"/>
</dbReference>
<evidence type="ECO:0000313" key="2">
    <source>
        <dbReference type="EMBL" id="SEF97599.1"/>
    </source>
</evidence>
<organism evidence="2 3">
    <name type="scientific">Thermomonospora echinospora</name>
    <dbReference type="NCBI Taxonomy" id="1992"/>
    <lineage>
        <taxon>Bacteria</taxon>
        <taxon>Bacillati</taxon>
        <taxon>Actinomycetota</taxon>
        <taxon>Actinomycetes</taxon>
        <taxon>Streptosporangiales</taxon>
        <taxon>Thermomonosporaceae</taxon>
        <taxon>Thermomonospora</taxon>
    </lineage>
</organism>
<keyword evidence="3" id="KW-1185">Reference proteome</keyword>
<evidence type="ECO:0000313" key="3">
    <source>
        <dbReference type="Proteomes" id="UP000236723"/>
    </source>
</evidence>
<dbReference type="Proteomes" id="UP000236723">
    <property type="component" value="Unassembled WGS sequence"/>
</dbReference>